<keyword evidence="3 4" id="KW-0288">FMN</keyword>
<dbReference type="PANTHER" id="PTHR14359">
    <property type="entry name" value="HOMO-OLIGOMERIC FLAVIN CONTAINING CYS DECARBOXYLASE FAMILY"/>
    <property type="match status" value="1"/>
</dbReference>
<dbReference type="Gene3D" id="3.40.50.1950">
    <property type="entry name" value="Flavin prenyltransferase-like"/>
    <property type="match status" value="1"/>
</dbReference>
<organism evidence="7 8">
    <name type="scientific">Syntrophobotulus glycolicus (strain DSM 8271 / FlGlyR)</name>
    <dbReference type="NCBI Taxonomy" id="645991"/>
    <lineage>
        <taxon>Bacteria</taxon>
        <taxon>Bacillati</taxon>
        <taxon>Bacillota</taxon>
        <taxon>Clostridia</taxon>
        <taxon>Eubacteriales</taxon>
        <taxon>Desulfitobacteriaceae</taxon>
        <taxon>Syntrophobotulus</taxon>
    </lineage>
</organism>
<feature type="binding site" evidence="3">
    <location>
        <position position="278"/>
    </location>
    <ligand>
        <name>CTP</name>
        <dbReference type="ChEBI" id="CHEBI:37563"/>
    </ligand>
</feature>
<dbReference type="GO" id="GO:0046872">
    <property type="term" value="F:metal ion binding"/>
    <property type="evidence" value="ECO:0007669"/>
    <property type="project" value="UniProtKB-KW"/>
</dbReference>
<dbReference type="HOGENOM" id="CLU_033319_0_1_9"/>
<feature type="region of interest" description="Phosphopantothenate--cysteine ligase" evidence="3">
    <location>
        <begin position="190"/>
        <end position="397"/>
    </location>
</feature>
<keyword evidence="3" id="KW-0511">Multifunctional enzyme</keyword>
<dbReference type="GO" id="GO:0015941">
    <property type="term" value="P:pantothenate catabolic process"/>
    <property type="evidence" value="ECO:0007669"/>
    <property type="project" value="InterPro"/>
</dbReference>
<dbReference type="GO" id="GO:0071513">
    <property type="term" value="C:phosphopantothenoylcysteine decarboxylase complex"/>
    <property type="evidence" value="ECO:0007669"/>
    <property type="project" value="TreeGrafter"/>
</dbReference>
<dbReference type="SUPFAM" id="SSF52507">
    <property type="entry name" value="Homo-oligomeric flavin-containing Cys decarboxylases, HFCD"/>
    <property type="match status" value="1"/>
</dbReference>
<feature type="binding site" evidence="3">
    <location>
        <position position="340"/>
    </location>
    <ligand>
        <name>CTP</name>
        <dbReference type="ChEBI" id="CHEBI:37563"/>
    </ligand>
</feature>
<dbReference type="RefSeq" id="WP_013623927.1">
    <property type="nucleotide sequence ID" value="NC_015172.1"/>
</dbReference>
<dbReference type="UniPathway" id="UPA00241">
    <property type="reaction ID" value="UER00353"/>
</dbReference>
<dbReference type="GO" id="GO:0015937">
    <property type="term" value="P:coenzyme A biosynthetic process"/>
    <property type="evidence" value="ECO:0007669"/>
    <property type="project" value="UniProtKB-UniRule"/>
</dbReference>
<comment type="similarity">
    <text evidence="3 4">In the N-terminal section; belongs to the HFCD (homo-oligomeric flavin containing Cys decarboxylase) superfamily.</text>
</comment>
<dbReference type="GO" id="GO:0004633">
    <property type="term" value="F:phosphopantothenoylcysteine decarboxylase activity"/>
    <property type="evidence" value="ECO:0007669"/>
    <property type="project" value="UniProtKB-UniRule"/>
</dbReference>
<evidence type="ECO:0000256" key="2">
    <source>
        <dbReference type="ARBA" id="ARBA00023239"/>
    </source>
</evidence>
<name>F0T0J1_SYNGF</name>
<keyword evidence="3" id="KW-0479">Metal-binding</keyword>
<evidence type="ECO:0000256" key="3">
    <source>
        <dbReference type="HAMAP-Rule" id="MF_02225"/>
    </source>
</evidence>
<sequence length="397" mass="42800">MLRGKRILLGVSGGIAVYKAVDLVSRLKKAGAEVFVVMTKSAAEFVSPITFRSLSHHPVYLNLFEEPRIWDVEHIGLAENVDAAVVAPATANIIAKMAAGLADDYLSTVLLAVTQPIFAAPAMNHKMYHHPATQKNLEVLQKRGVRIIGPGSGFQACGTSGDGRMSEPAEIVSELERFFVRSNGLAGKKVLVTAGGTKEPLDPVRYLGNHSSGKMGFALAQACAEAGAEVVLVHTQVELPLPLGVRSVFVRTAGEMYEEVTGRFPETDIVIKAAAVADYRPLTCSEQKIKKSGSHLTLELVPNPDILAELGRKKQHQFLVGFAAETENAVDNAFSKLQRKNADLLVVNDVTKPGAGFGTETNIVSLIFPDGSREDLPRMSKLDIAREIVRVIVSRQS</sequence>
<dbReference type="InterPro" id="IPR007085">
    <property type="entry name" value="DNA/pantothenate-metab_flavo_C"/>
</dbReference>
<feature type="binding site" evidence="3">
    <location>
        <begin position="304"/>
        <end position="307"/>
    </location>
    <ligand>
        <name>CTP</name>
        <dbReference type="ChEBI" id="CHEBI:37563"/>
    </ligand>
</feature>
<feature type="binding site" evidence="3">
    <location>
        <position position="322"/>
    </location>
    <ligand>
        <name>CTP</name>
        <dbReference type="ChEBI" id="CHEBI:37563"/>
    </ligand>
</feature>
<feature type="active site" description="Proton donor" evidence="3">
    <location>
        <position position="157"/>
    </location>
</feature>
<dbReference type="KEGG" id="sgy:Sgly_0694"/>
<comment type="caution">
    <text evidence="3">Lacks conserved residue(s) required for the propagation of feature annotation.</text>
</comment>
<evidence type="ECO:0000313" key="8">
    <source>
        <dbReference type="Proteomes" id="UP000007488"/>
    </source>
</evidence>
<dbReference type="InterPro" id="IPR003382">
    <property type="entry name" value="Flavoprotein"/>
</dbReference>
<dbReference type="HAMAP" id="MF_02225">
    <property type="entry name" value="CoaBC"/>
    <property type="match status" value="1"/>
</dbReference>
<comment type="catalytic activity">
    <reaction evidence="3 4">
        <text>(R)-4'-phosphopantothenate + L-cysteine + CTP = N-[(R)-4-phosphopantothenoyl]-L-cysteine + CMP + diphosphate + H(+)</text>
        <dbReference type="Rhea" id="RHEA:19397"/>
        <dbReference type="ChEBI" id="CHEBI:10986"/>
        <dbReference type="ChEBI" id="CHEBI:15378"/>
        <dbReference type="ChEBI" id="CHEBI:33019"/>
        <dbReference type="ChEBI" id="CHEBI:35235"/>
        <dbReference type="ChEBI" id="CHEBI:37563"/>
        <dbReference type="ChEBI" id="CHEBI:59458"/>
        <dbReference type="ChEBI" id="CHEBI:60377"/>
        <dbReference type="EC" id="6.3.2.5"/>
    </reaction>
</comment>
<keyword evidence="2 3" id="KW-0456">Lyase</keyword>
<evidence type="ECO:0000256" key="4">
    <source>
        <dbReference type="RuleBase" id="RU364078"/>
    </source>
</evidence>
<accession>F0T0J1</accession>
<dbReference type="EC" id="6.3.2.5" evidence="3"/>
<dbReference type="AlphaFoldDB" id="F0T0J1"/>
<dbReference type="GO" id="GO:0010181">
    <property type="term" value="F:FMN binding"/>
    <property type="evidence" value="ECO:0007669"/>
    <property type="project" value="UniProtKB-UniRule"/>
</dbReference>
<gene>
    <name evidence="3" type="primary">coaBC</name>
    <name evidence="7" type="ordered locus">Sgly_0694</name>
</gene>
<protein>
    <recommendedName>
        <fullName evidence="3">Coenzyme A biosynthesis bifunctional protein CoaBC</fullName>
    </recommendedName>
    <alternativeName>
        <fullName evidence="3">DNA/pantothenate metabolism flavoprotein</fullName>
    </alternativeName>
    <alternativeName>
        <fullName evidence="3">Phosphopantothenoylcysteine synthetase/decarboxylase</fullName>
        <shortName evidence="3">PPCS-PPCDC</shortName>
    </alternativeName>
    <domain>
        <recommendedName>
            <fullName evidence="3">Phosphopantothenoylcysteine decarboxylase</fullName>
            <shortName evidence="3">PPC decarboxylase</shortName>
            <shortName evidence="3">PPC-DC</shortName>
            <ecNumber evidence="3">4.1.1.36</ecNumber>
        </recommendedName>
        <alternativeName>
            <fullName evidence="3">CoaC</fullName>
        </alternativeName>
    </domain>
    <domain>
        <recommendedName>
            <fullName evidence="3">Phosphopantothenate--cysteine ligase</fullName>
            <ecNumber evidence="3">6.3.2.5</ecNumber>
        </recommendedName>
        <alternativeName>
            <fullName evidence="3">CoaB</fullName>
        </alternativeName>
        <alternativeName>
            <fullName evidence="3">Phosphopantothenoylcysteine synthetase</fullName>
            <shortName evidence="3">PPC synthetase</shortName>
            <shortName evidence="3">PPC-S</shortName>
        </alternativeName>
    </domain>
</protein>
<dbReference type="Gene3D" id="3.40.50.10300">
    <property type="entry name" value="CoaB-like"/>
    <property type="match status" value="1"/>
</dbReference>
<evidence type="ECO:0000259" key="6">
    <source>
        <dbReference type="Pfam" id="PF04127"/>
    </source>
</evidence>
<comment type="cofactor">
    <cofactor evidence="3">
        <name>Mg(2+)</name>
        <dbReference type="ChEBI" id="CHEBI:18420"/>
    </cofactor>
</comment>
<dbReference type="NCBIfam" id="TIGR00521">
    <property type="entry name" value="coaBC_dfp"/>
    <property type="match status" value="1"/>
</dbReference>
<evidence type="ECO:0000259" key="5">
    <source>
        <dbReference type="Pfam" id="PF02441"/>
    </source>
</evidence>
<comment type="catalytic activity">
    <reaction evidence="3 4">
        <text>N-[(R)-4-phosphopantothenoyl]-L-cysteine + H(+) = (R)-4'-phosphopantetheine + CO2</text>
        <dbReference type="Rhea" id="RHEA:16793"/>
        <dbReference type="ChEBI" id="CHEBI:15378"/>
        <dbReference type="ChEBI" id="CHEBI:16526"/>
        <dbReference type="ChEBI" id="CHEBI:59458"/>
        <dbReference type="ChEBI" id="CHEBI:61723"/>
        <dbReference type="EC" id="4.1.1.36"/>
    </reaction>
</comment>
<dbReference type="Pfam" id="PF04127">
    <property type="entry name" value="DFP"/>
    <property type="match status" value="1"/>
</dbReference>
<keyword evidence="3 4" id="KW-0285">Flavoprotein</keyword>
<comment type="similarity">
    <text evidence="3 4">In the C-terminal section; belongs to the PPC synthetase family.</text>
</comment>
<dbReference type="OrthoDB" id="9802554at2"/>
<reference evidence="8" key="2">
    <citation type="submission" date="2011-02" db="EMBL/GenBank/DDBJ databases">
        <title>The complete genome of Syntrophobotulus glycolicus DSM 8271.</title>
        <authorList>
            <person name="Lucas S."/>
            <person name="Copeland A."/>
            <person name="Lapidus A."/>
            <person name="Bruce D."/>
            <person name="Goodwin L."/>
            <person name="Pitluck S."/>
            <person name="Kyrpides N."/>
            <person name="Mavromatis K."/>
            <person name="Pagani I."/>
            <person name="Ivanova N."/>
            <person name="Mikhailova N."/>
            <person name="Chertkov O."/>
            <person name="Held B."/>
            <person name="Detter J.C."/>
            <person name="Tapia R."/>
            <person name="Han C."/>
            <person name="Land M."/>
            <person name="Hauser L."/>
            <person name="Markowitz V."/>
            <person name="Cheng J.-F."/>
            <person name="Hugenholtz P."/>
            <person name="Woyke T."/>
            <person name="Wu D."/>
            <person name="Spring S."/>
            <person name="Schroeder M."/>
            <person name="Brambilla E."/>
            <person name="Klenk H.-P."/>
            <person name="Eisen J.A."/>
        </authorList>
    </citation>
    <scope>NUCLEOTIDE SEQUENCE [LARGE SCALE GENOMIC DNA]</scope>
    <source>
        <strain evidence="8">DSM 8271 / FlGlyR</strain>
    </source>
</reference>
<feature type="binding site" evidence="3">
    <location>
        <position position="288"/>
    </location>
    <ligand>
        <name>CTP</name>
        <dbReference type="ChEBI" id="CHEBI:37563"/>
    </ligand>
</feature>
<dbReference type="EMBL" id="CP002547">
    <property type="protein sequence ID" value="ADY55056.1"/>
    <property type="molecule type" value="Genomic_DNA"/>
</dbReference>
<comment type="cofactor">
    <cofactor evidence="3">
        <name>FMN</name>
        <dbReference type="ChEBI" id="CHEBI:58210"/>
    </cofactor>
    <text evidence="3">Binds 1 FMN per subunit.</text>
</comment>
<feature type="domain" description="DNA/pantothenate metabolism flavoprotein C-terminal" evidence="6">
    <location>
        <begin position="185"/>
        <end position="393"/>
    </location>
</feature>
<dbReference type="GO" id="GO:0004632">
    <property type="term" value="F:phosphopantothenate--cysteine ligase activity"/>
    <property type="evidence" value="ECO:0007669"/>
    <property type="project" value="UniProtKB-UniRule"/>
</dbReference>
<comment type="function">
    <text evidence="4">Catalyzes two steps in the biosynthesis of coenzyme A. In the first step cysteine is conjugated to 4'-phosphopantothenate to form 4-phosphopantothenoylcysteine, in the latter compound is decarboxylated to form 4'-phosphopantotheine.</text>
</comment>
<evidence type="ECO:0000256" key="1">
    <source>
        <dbReference type="ARBA" id="ARBA00022793"/>
    </source>
</evidence>
<evidence type="ECO:0000313" key="7">
    <source>
        <dbReference type="EMBL" id="ADY55056.1"/>
    </source>
</evidence>
<comment type="function">
    <text evidence="3">Catalyzes two sequential steps in the biosynthesis of coenzyme A. In the first step cysteine is conjugated to 4'-phosphopantothenate to form 4-phosphopantothenoylcysteine. In the second step the latter compound is decarboxylated to form 4'-phosphopantotheine.</text>
</comment>
<comment type="pathway">
    <text evidence="3 4">Cofactor biosynthesis; coenzyme A biosynthesis; CoA from (R)-pantothenate: step 3/5.</text>
</comment>
<dbReference type="STRING" id="645991.Sgly_0694"/>
<keyword evidence="8" id="KW-1185">Reference proteome</keyword>
<dbReference type="InterPro" id="IPR035929">
    <property type="entry name" value="CoaB-like_sf"/>
</dbReference>
<comment type="pathway">
    <text evidence="3 4">Cofactor biosynthesis; coenzyme A biosynthesis; CoA from (R)-pantothenate: step 2/5.</text>
</comment>
<dbReference type="eggNOG" id="COG0452">
    <property type="taxonomic scope" value="Bacteria"/>
</dbReference>
<keyword evidence="3 4" id="KW-0436">Ligase</keyword>
<dbReference type="Proteomes" id="UP000007488">
    <property type="component" value="Chromosome"/>
</dbReference>
<dbReference type="EC" id="4.1.1.36" evidence="3"/>
<reference evidence="7 8" key="1">
    <citation type="journal article" date="2011" name="Stand. Genomic Sci.">
        <title>Complete genome sequence of Syntrophobotulus glycolicus type strain (FlGlyR).</title>
        <authorList>
            <person name="Han C."/>
            <person name="Mwirichia R."/>
            <person name="Chertkov O."/>
            <person name="Held B."/>
            <person name="Lapidus A."/>
            <person name="Nolan M."/>
            <person name="Lucas S."/>
            <person name="Hammon N."/>
            <person name="Deshpande S."/>
            <person name="Cheng J.F."/>
            <person name="Tapia R."/>
            <person name="Goodwin L."/>
            <person name="Pitluck S."/>
            <person name="Huntemann M."/>
            <person name="Liolios K."/>
            <person name="Ivanova N."/>
            <person name="Pagani I."/>
            <person name="Mavromatis K."/>
            <person name="Ovchinikova G."/>
            <person name="Pati A."/>
            <person name="Chen A."/>
            <person name="Palaniappan K."/>
            <person name="Land M."/>
            <person name="Hauser L."/>
            <person name="Brambilla E.M."/>
            <person name="Rohde M."/>
            <person name="Spring S."/>
            <person name="Sikorski J."/>
            <person name="Goker M."/>
            <person name="Woyke T."/>
            <person name="Bristow J."/>
            <person name="Eisen J.A."/>
            <person name="Markowitz V."/>
            <person name="Hugenholtz P."/>
            <person name="Kyrpides N.C."/>
            <person name="Klenk H.P."/>
            <person name="Detter J.C."/>
        </authorList>
    </citation>
    <scope>NUCLEOTIDE SEQUENCE [LARGE SCALE GENOMIC DNA]</scope>
    <source>
        <strain evidence="8">DSM 8271 / FlGlyR</strain>
    </source>
</reference>
<dbReference type="PANTHER" id="PTHR14359:SF6">
    <property type="entry name" value="PHOSPHOPANTOTHENOYLCYSTEINE DECARBOXYLASE"/>
    <property type="match status" value="1"/>
</dbReference>
<keyword evidence="3" id="KW-0460">Magnesium</keyword>
<dbReference type="InterPro" id="IPR005252">
    <property type="entry name" value="CoaBC"/>
</dbReference>
<dbReference type="Pfam" id="PF02441">
    <property type="entry name" value="Flavoprotein"/>
    <property type="match status" value="1"/>
</dbReference>
<keyword evidence="1 3" id="KW-0210">Decarboxylase</keyword>
<feature type="binding site" evidence="3">
    <location>
        <position position="336"/>
    </location>
    <ligand>
        <name>CTP</name>
        <dbReference type="ChEBI" id="CHEBI:37563"/>
    </ligand>
</feature>
<feature type="region of interest" description="Phosphopantothenoylcysteine decarboxylase" evidence="3">
    <location>
        <begin position="1"/>
        <end position="189"/>
    </location>
</feature>
<feature type="domain" description="Flavoprotein" evidence="5">
    <location>
        <begin position="5"/>
        <end position="176"/>
    </location>
</feature>
<dbReference type="InterPro" id="IPR036551">
    <property type="entry name" value="Flavin_trans-like"/>
</dbReference>
<dbReference type="SUPFAM" id="SSF102645">
    <property type="entry name" value="CoaB-like"/>
    <property type="match status" value="1"/>
</dbReference>
<proteinExistence type="inferred from homology"/>